<keyword evidence="2" id="KW-0472">Membrane</keyword>
<evidence type="ECO:0000256" key="1">
    <source>
        <dbReference type="SAM" id="MobiDB-lite"/>
    </source>
</evidence>
<evidence type="ECO:0000256" key="2">
    <source>
        <dbReference type="SAM" id="Phobius"/>
    </source>
</evidence>
<protein>
    <submittedName>
        <fullName evidence="3">Uncharacterized protein</fullName>
    </submittedName>
</protein>
<organism evidence="3 4">
    <name type="scientific">Apiospora marii</name>
    <dbReference type="NCBI Taxonomy" id="335849"/>
    <lineage>
        <taxon>Eukaryota</taxon>
        <taxon>Fungi</taxon>
        <taxon>Dikarya</taxon>
        <taxon>Ascomycota</taxon>
        <taxon>Pezizomycotina</taxon>
        <taxon>Sordariomycetes</taxon>
        <taxon>Xylariomycetidae</taxon>
        <taxon>Amphisphaeriales</taxon>
        <taxon>Apiosporaceae</taxon>
        <taxon>Apiospora</taxon>
    </lineage>
</organism>
<evidence type="ECO:0000313" key="3">
    <source>
        <dbReference type="EMBL" id="KAK8008767.1"/>
    </source>
</evidence>
<sequence length="283" mass="30347">MPTPTPTRQILGPLTTSWKQPDGCSVIVRRDPSWTGELWQGQSCQMTASAVQSSWWIHEAAGCFPPRTAGGTTPTQSWFDNWGFYSPGITCPVGWTMACFATFGDDDGGLALLDPMTLQAGETAAGCCPDPYLNKEGDGTSIAAFTVAMPMMQVVWRETDLPASTQSRPSSAATPEASESAEGTAVAGLSEEAKIGIAVGVPLGAIIVLMSIAFFVFVRRHRRRRSANMQSRHQPPDAGTLQQRQYQMHQSEELPAFPPTTELSAGHAGPFTTTALPANSRNN</sequence>
<name>A0ABR1RDV0_9PEZI</name>
<keyword evidence="4" id="KW-1185">Reference proteome</keyword>
<accession>A0ABR1RDV0</accession>
<feature type="transmembrane region" description="Helical" evidence="2">
    <location>
        <begin position="195"/>
        <end position="218"/>
    </location>
</feature>
<evidence type="ECO:0000313" key="4">
    <source>
        <dbReference type="Proteomes" id="UP001396898"/>
    </source>
</evidence>
<proteinExistence type="predicted"/>
<dbReference type="Proteomes" id="UP001396898">
    <property type="component" value="Unassembled WGS sequence"/>
</dbReference>
<gene>
    <name evidence="3" type="ORF">PG991_011318</name>
</gene>
<keyword evidence="2" id="KW-1133">Transmembrane helix</keyword>
<feature type="compositionally biased region" description="Polar residues" evidence="1">
    <location>
        <begin position="240"/>
        <end position="249"/>
    </location>
</feature>
<feature type="region of interest" description="Disordered" evidence="1">
    <location>
        <begin position="161"/>
        <end position="185"/>
    </location>
</feature>
<comment type="caution">
    <text evidence="3">The sequence shown here is derived from an EMBL/GenBank/DDBJ whole genome shotgun (WGS) entry which is preliminary data.</text>
</comment>
<reference evidence="3 4" key="1">
    <citation type="submission" date="2023-01" db="EMBL/GenBank/DDBJ databases">
        <title>Analysis of 21 Apiospora genomes using comparative genomics revels a genus with tremendous synthesis potential of carbohydrate active enzymes and secondary metabolites.</title>
        <authorList>
            <person name="Sorensen T."/>
        </authorList>
    </citation>
    <scope>NUCLEOTIDE SEQUENCE [LARGE SCALE GENOMIC DNA]</scope>
    <source>
        <strain evidence="3 4">CBS 20057</strain>
    </source>
</reference>
<keyword evidence="2" id="KW-0812">Transmembrane</keyword>
<feature type="compositionally biased region" description="Polar residues" evidence="1">
    <location>
        <begin position="271"/>
        <end position="283"/>
    </location>
</feature>
<feature type="region of interest" description="Disordered" evidence="1">
    <location>
        <begin position="225"/>
        <end position="283"/>
    </location>
</feature>
<dbReference type="EMBL" id="JAQQWI010000016">
    <property type="protein sequence ID" value="KAK8008767.1"/>
    <property type="molecule type" value="Genomic_DNA"/>
</dbReference>
<feature type="compositionally biased region" description="Low complexity" evidence="1">
    <location>
        <begin position="167"/>
        <end position="185"/>
    </location>
</feature>